<keyword evidence="3" id="KW-1185">Reference proteome</keyword>
<organism evidence="2 3">
    <name type="scientific">Methanobacterium spitsbergense</name>
    <dbReference type="NCBI Taxonomy" id="2874285"/>
    <lineage>
        <taxon>Archaea</taxon>
        <taxon>Methanobacteriati</taxon>
        <taxon>Methanobacteriota</taxon>
        <taxon>Methanomada group</taxon>
        <taxon>Methanobacteria</taxon>
        <taxon>Methanobacteriales</taxon>
        <taxon>Methanobacteriaceae</taxon>
        <taxon>Methanobacterium</taxon>
    </lineage>
</organism>
<comment type="caution">
    <text evidence="2">The sequence shown here is derived from an EMBL/GenBank/DDBJ whole genome shotgun (WGS) entry which is preliminary data.</text>
</comment>
<protein>
    <submittedName>
        <fullName evidence="2">Cupredoxin domain-containing protein</fullName>
    </submittedName>
</protein>
<sequence length="98" mass="11031">MEYQDVHLNNPQTIQLLYKIEAFSPSTLIVPVNTTVTWINKDPVTQNLVSDTGLFESGNLSNGQSFNYTFNQTGSYHYHSNIHPNIKGSINCKNISIN</sequence>
<dbReference type="RefSeq" id="WP_223792080.1">
    <property type="nucleotide sequence ID" value="NZ_JAIOUQ010000013.1"/>
</dbReference>
<proteinExistence type="predicted"/>
<reference evidence="3" key="1">
    <citation type="journal article" date="2022" name="Microbiol. Resour. Announc.">
        <title>Draft Genome Sequence of a Methanogenic Archaeon from West Spitsbergen Permafrost.</title>
        <authorList>
            <person name="Trubitsyn V."/>
            <person name="Rivkina E."/>
            <person name="Shcherbakova V."/>
        </authorList>
    </citation>
    <scope>NUCLEOTIDE SEQUENCE [LARGE SCALE GENOMIC DNA]</scope>
    <source>
        <strain evidence="3">VT</strain>
    </source>
</reference>
<dbReference type="Gene3D" id="2.60.40.420">
    <property type="entry name" value="Cupredoxins - blue copper proteins"/>
    <property type="match status" value="1"/>
</dbReference>
<dbReference type="InterPro" id="IPR028096">
    <property type="entry name" value="EfeO_Cupredoxin"/>
</dbReference>
<gene>
    <name evidence="2" type="ORF">K8N75_10835</name>
</gene>
<accession>A0A8T5V3T8</accession>
<evidence type="ECO:0000313" key="3">
    <source>
        <dbReference type="Proteomes" id="UP000825933"/>
    </source>
</evidence>
<evidence type="ECO:0000313" key="2">
    <source>
        <dbReference type="EMBL" id="MBZ2166531.1"/>
    </source>
</evidence>
<feature type="domain" description="EfeO-type cupredoxin-like" evidence="1">
    <location>
        <begin position="8"/>
        <end position="90"/>
    </location>
</feature>
<dbReference type="InterPro" id="IPR008972">
    <property type="entry name" value="Cupredoxin"/>
</dbReference>
<dbReference type="EMBL" id="JAIOUQ010000013">
    <property type="protein sequence ID" value="MBZ2166531.1"/>
    <property type="molecule type" value="Genomic_DNA"/>
</dbReference>
<name>A0A8T5V3T8_9EURY</name>
<dbReference type="AlphaFoldDB" id="A0A8T5V3T8"/>
<dbReference type="InterPro" id="IPR052721">
    <property type="entry name" value="ET_Amicyanin"/>
</dbReference>
<dbReference type="SUPFAM" id="SSF49503">
    <property type="entry name" value="Cupredoxins"/>
    <property type="match status" value="1"/>
</dbReference>
<dbReference type="PANTHER" id="PTHR36507:SF1">
    <property type="entry name" value="BLL1555 PROTEIN"/>
    <property type="match status" value="1"/>
</dbReference>
<dbReference type="Proteomes" id="UP000825933">
    <property type="component" value="Unassembled WGS sequence"/>
</dbReference>
<dbReference type="PANTHER" id="PTHR36507">
    <property type="entry name" value="BLL1555 PROTEIN"/>
    <property type="match status" value="1"/>
</dbReference>
<evidence type="ECO:0000259" key="1">
    <source>
        <dbReference type="Pfam" id="PF13473"/>
    </source>
</evidence>
<dbReference type="Pfam" id="PF13473">
    <property type="entry name" value="Cupredoxin_1"/>
    <property type="match status" value="1"/>
</dbReference>